<sequence length="107" mass="11876">MANNGNMPQGLLELVCMWSLHMTLQTECEFGSHTVSRARLGSLIQLSSNERLQVSGNLDMDIIKSCVNTTELGSPLARYNEHETNLMRAEMVSTLDVLAFLHSAHLT</sequence>
<comment type="caution">
    <text evidence="1">The sequence shown here is derived from an EMBL/GenBank/DDBJ whole genome shotgun (WGS) entry which is preliminary data.</text>
</comment>
<reference evidence="1 2" key="1">
    <citation type="submission" date="2024-01" db="EMBL/GenBank/DDBJ databases">
        <title>The genomes of 5 underutilized Papilionoideae crops provide insights into root nodulation and disease resistanc.</title>
        <authorList>
            <person name="Jiang F."/>
        </authorList>
    </citation>
    <scope>NUCLEOTIDE SEQUENCE [LARGE SCALE GENOMIC DNA]</scope>
    <source>
        <strain evidence="1">LVBAO_FW01</strain>
        <tissue evidence="1">Leaves</tissue>
    </source>
</reference>
<evidence type="ECO:0000313" key="1">
    <source>
        <dbReference type="EMBL" id="KAK7338735.1"/>
    </source>
</evidence>
<evidence type="ECO:0000313" key="2">
    <source>
        <dbReference type="Proteomes" id="UP001367508"/>
    </source>
</evidence>
<organism evidence="1 2">
    <name type="scientific">Canavalia gladiata</name>
    <name type="common">Sword bean</name>
    <name type="synonym">Dolichos gladiatus</name>
    <dbReference type="NCBI Taxonomy" id="3824"/>
    <lineage>
        <taxon>Eukaryota</taxon>
        <taxon>Viridiplantae</taxon>
        <taxon>Streptophyta</taxon>
        <taxon>Embryophyta</taxon>
        <taxon>Tracheophyta</taxon>
        <taxon>Spermatophyta</taxon>
        <taxon>Magnoliopsida</taxon>
        <taxon>eudicotyledons</taxon>
        <taxon>Gunneridae</taxon>
        <taxon>Pentapetalae</taxon>
        <taxon>rosids</taxon>
        <taxon>fabids</taxon>
        <taxon>Fabales</taxon>
        <taxon>Fabaceae</taxon>
        <taxon>Papilionoideae</taxon>
        <taxon>50 kb inversion clade</taxon>
        <taxon>NPAAA clade</taxon>
        <taxon>indigoferoid/millettioid clade</taxon>
        <taxon>Phaseoleae</taxon>
        <taxon>Canavalia</taxon>
    </lineage>
</organism>
<dbReference type="EMBL" id="JAYMYQ010000004">
    <property type="protein sequence ID" value="KAK7338735.1"/>
    <property type="molecule type" value="Genomic_DNA"/>
</dbReference>
<accession>A0AAN9QIF3</accession>
<dbReference type="Proteomes" id="UP001367508">
    <property type="component" value="Unassembled WGS sequence"/>
</dbReference>
<dbReference type="AlphaFoldDB" id="A0AAN9QIF3"/>
<protein>
    <submittedName>
        <fullName evidence="1">Uncharacterized protein</fullName>
    </submittedName>
</protein>
<name>A0AAN9QIF3_CANGL</name>
<gene>
    <name evidence="1" type="ORF">VNO77_19365</name>
</gene>
<keyword evidence="2" id="KW-1185">Reference proteome</keyword>
<proteinExistence type="predicted"/>